<dbReference type="Proteomes" id="UP000064029">
    <property type="component" value="Unassembled WGS sequence"/>
</dbReference>
<protein>
    <submittedName>
        <fullName evidence="2">Uncharacterized protein</fullName>
    </submittedName>
</protein>
<gene>
    <name evidence="2" type="ORF">WJ33_30565</name>
</gene>
<dbReference type="EMBL" id="LOXM01000180">
    <property type="protein sequence ID" value="KVG61841.1"/>
    <property type="molecule type" value="Genomic_DNA"/>
</dbReference>
<evidence type="ECO:0000313" key="3">
    <source>
        <dbReference type="Proteomes" id="UP000064029"/>
    </source>
</evidence>
<proteinExistence type="predicted"/>
<feature type="compositionally biased region" description="Basic and acidic residues" evidence="1">
    <location>
        <begin position="23"/>
        <end position="37"/>
    </location>
</feature>
<evidence type="ECO:0000313" key="2">
    <source>
        <dbReference type="EMBL" id="KVG61841.1"/>
    </source>
</evidence>
<evidence type="ECO:0000256" key="1">
    <source>
        <dbReference type="SAM" id="MobiDB-lite"/>
    </source>
</evidence>
<feature type="region of interest" description="Disordered" evidence="1">
    <location>
        <begin position="23"/>
        <end position="70"/>
    </location>
</feature>
<organism evidence="2 3">
    <name type="scientific">Burkholderia ubonensis</name>
    <dbReference type="NCBI Taxonomy" id="101571"/>
    <lineage>
        <taxon>Bacteria</taxon>
        <taxon>Pseudomonadati</taxon>
        <taxon>Pseudomonadota</taxon>
        <taxon>Betaproteobacteria</taxon>
        <taxon>Burkholderiales</taxon>
        <taxon>Burkholderiaceae</taxon>
        <taxon>Burkholderia</taxon>
        <taxon>Burkholderia cepacia complex</taxon>
    </lineage>
</organism>
<comment type="caution">
    <text evidence="2">The sequence shown here is derived from an EMBL/GenBank/DDBJ whole genome shotgun (WGS) entry which is preliminary data.</text>
</comment>
<sequence length="70" mass="7683">MQIVSNAVGADTLWRIGRHREAPRRPCLKDGNDETRSVARATFGTPRARSPQAPDDGFMRQCDAKSEGGL</sequence>
<accession>A0A103R5Z0</accession>
<reference evidence="2 3" key="1">
    <citation type="submission" date="2015-11" db="EMBL/GenBank/DDBJ databases">
        <title>Expanding the genomic diversity of Burkholderia species for the development of highly accurate diagnostics.</title>
        <authorList>
            <person name="Sahl J."/>
            <person name="Keim P."/>
            <person name="Wagner D."/>
        </authorList>
    </citation>
    <scope>NUCLEOTIDE SEQUENCE [LARGE SCALE GENOMIC DNA]</scope>
    <source>
        <strain evidence="2 3">MSMB2036</strain>
    </source>
</reference>
<dbReference type="AlphaFoldDB" id="A0A103R5Z0"/>
<name>A0A103R5Z0_9BURK</name>